<gene>
    <name evidence="1" type="ORF">UFOVP1447_1</name>
</gene>
<sequence>RSGQYVISGTFISGDDINVTCVKAGFEFNIAVITIP</sequence>
<feature type="non-terminal residue" evidence="1">
    <location>
        <position position="1"/>
    </location>
</feature>
<reference evidence="1" key="1">
    <citation type="submission" date="2020-05" db="EMBL/GenBank/DDBJ databases">
        <authorList>
            <person name="Chiriac C."/>
            <person name="Salcher M."/>
            <person name="Ghai R."/>
            <person name="Kavagutti S V."/>
        </authorList>
    </citation>
    <scope>NUCLEOTIDE SEQUENCE</scope>
</reference>
<accession>A0A6J5SGA5</accession>
<organism evidence="1">
    <name type="scientific">uncultured Caudovirales phage</name>
    <dbReference type="NCBI Taxonomy" id="2100421"/>
    <lineage>
        <taxon>Viruses</taxon>
        <taxon>Duplodnaviria</taxon>
        <taxon>Heunggongvirae</taxon>
        <taxon>Uroviricota</taxon>
        <taxon>Caudoviricetes</taxon>
        <taxon>Peduoviridae</taxon>
        <taxon>Maltschvirus</taxon>
        <taxon>Maltschvirus maltsch</taxon>
    </lineage>
</organism>
<name>A0A6J5SGA5_9CAUD</name>
<protein>
    <submittedName>
        <fullName evidence="1">Uncharacterized protein</fullName>
    </submittedName>
</protein>
<dbReference type="EMBL" id="LR797398">
    <property type="protein sequence ID" value="CAB4213321.1"/>
    <property type="molecule type" value="Genomic_DNA"/>
</dbReference>
<evidence type="ECO:0000313" key="1">
    <source>
        <dbReference type="EMBL" id="CAB4213321.1"/>
    </source>
</evidence>
<proteinExistence type="predicted"/>